<reference evidence="1 2" key="1">
    <citation type="journal article" date="2013" name="Genome Biol.">
        <title>Comparative genomics of the core and accessory genomes of 48 Sinorhizobium strains comprising five genospecies.</title>
        <authorList>
            <person name="Sugawara M."/>
            <person name="Epstein B."/>
            <person name="Badgley B.D."/>
            <person name="Unno T."/>
            <person name="Xu L."/>
            <person name="Reese J."/>
            <person name="Gyaneshwar P."/>
            <person name="Denny R."/>
            <person name="Mudge J."/>
            <person name="Bharti A.K."/>
            <person name="Farmer A.D."/>
            <person name="May G.D."/>
            <person name="Woodward J.E."/>
            <person name="Medigue C."/>
            <person name="Vallenet D."/>
            <person name="Lajus A."/>
            <person name="Rouy Z."/>
            <person name="Martinez-Vaz B."/>
            <person name="Tiffin P."/>
            <person name="Young N.D."/>
            <person name="Sadowsky M.J."/>
        </authorList>
    </citation>
    <scope>NUCLEOTIDE SEQUENCE [LARGE SCALE GENOMIC DNA]</scope>
    <source>
        <strain evidence="1 2">USDA4894</strain>
    </source>
</reference>
<keyword evidence="2" id="KW-1185">Reference proteome</keyword>
<organism evidence="1 2">
    <name type="scientific">Sinorhizobium terangae</name>
    <dbReference type="NCBI Taxonomy" id="110322"/>
    <lineage>
        <taxon>Bacteria</taxon>
        <taxon>Pseudomonadati</taxon>
        <taxon>Pseudomonadota</taxon>
        <taxon>Alphaproteobacteria</taxon>
        <taxon>Hyphomicrobiales</taxon>
        <taxon>Rhizobiaceae</taxon>
        <taxon>Sinorhizobium/Ensifer group</taxon>
        <taxon>Sinorhizobium</taxon>
    </lineage>
</organism>
<dbReference type="EMBL" id="WITC01000070">
    <property type="protein sequence ID" value="MQX16716.1"/>
    <property type="molecule type" value="Genomic_DNA"/>
</dbReference>
<evidence type="ECO:0000313" key="1">
    <source>
        <dbReference type="EMBL" id="MQX16716.1"/>
    </source>
</evidence>
<comment type="caution">
    <text evidence="1">The sequence shown here is derived from an EMBL/GenBank/DDBJ whole genome shotgun (WGS) entry which is preliminary data.</text>
</comment>
<gene>
    <name evidence="1" type="ORF">GHK62_18690</name>
</gene>
<dbReference type="Proteomes" id="UP000439983">
    <property type="component" value="Unassembled WGS sequence"/>
</dbReference>
<proteinExistence type="predicted"/>
<evidence type="ECO:0000313" key="2">
    <source>
        <dbReference type="Proteomes" id="UP000439983"/>
    </source>
</evidence>
<sequence>MRPNGPSIAALILPVPAGEARHFSLASKTTAKTTTKTV</sequence>
<name>A0A6N7LGI9_SINTE</name>
<accession>A0A6N7LGI9</accession>
<dbReference type="AlphaFoldDB" id="A0A6N7LGI9"/>
<protein>
    <submittedName>
        <fullName evidence="1">Uncharacterized protein</fullName>
    </submittedName>
</protein>